<name>A0ABQ0A9D0_9GAMM</name>
<protein>
    <recommendedName>
        <fullName evidence="4">DUF4288 domain-containing protein</fullName>
    </recommendedName>
</protein>
<evidence type="ECO:0000313" key="3">
    <source>
        <dbReference type="Proteomes" id="UP001465153"/>
    </source>
</evidence>
<accession>A0ABQ0A9D0</accession>
<organism evidence="2 3">
    <name type="scientific">Sessilibacter corallicola</name>
    <dbReference type="NCBI Taxonomy" id="2904075"/>
    <lineage>
        <taxon>Bacteria</taxon>
        <taxon>Pseudomonadati</taxon>
        <taxon>Pseudomonadota</taxon>
        <taxon>Gammaproteobacteria</taxon>
        <taxon>Cellvibrionales</taxon>
        <taxon>Cellvibrionaceae</taxon>
        <taxon>Sessilibacter</taxon>
    </lineage>
</organism>
<evidence type="ECO:0008006" key="4">
    <source>
        <dbReference type="Google" id="ProtNLM"/>
    </source>
</evidence>
<gene>
    <name evidence="2" type="ORF">NBRC116591_19690</name>
</gene>
<dbReference type="EMBL" id="BAABWN010000006">
    <property type="protein sequence ID" value="GAA6168158.1"/>
    <property type="molecule type" value="Genomic_DNA"/>
</dbReference>
<dbReference type="Proteomes" id="UP001465153">
    <property type="component" value="Unassembled WGS sequence"/>
</dbReference>
<reference evidence="2 3" key="1">
    <citation type="submission" date="2024-04" db="EMBL/GenBank/DDBJ databases">
        <title>Draft genome sequence of Sessilibacter corallicola NBRC 116591.</title>
        <authorList>
            <person name="Miyakawa T."/>
            <person name="Kusuya Y."/>
            <person name="Miura T."/>
        </authorList>
    </citation>
    <scope>NUCLEOTIDE SEQUENCE [LARGE SCALE GENOMIC DNA]</scope>
    <source>
        <strain evidence="2 3">KU-00831-HH</strain>
    </source>
</reference>
<proteinExistence type="predicted"/>
<feature type="compositionally biased region" description="Basic and acidic residues" evidence="1">
    <location>
        <begin position="117"/>
        <end position="128"/>
    </location>
</feature>
<sequence>MGCNLQSEAQALNSMRDSEKVWVFAQFNIDQEDDDLETYYYYGLVAKKLYKAIAYNEIESGFMLMEEVKYWSDDLIHDYEDGESAGELVFRIEDVVKMELIKVEPIAGQGSDQFDESVDKPTEAEDKFIGQLPSASEDN</sequence>
<comment type="caution">
    <text evidence="2">The sequence shown here is derived from an EMBL/GenBank/DDBJ whole genome shotgun (WGS) entry which is preliminary data.</text>
</comment>
<evidence type="ECO:0000313" key="2">
    <source>
        <dbReference type="EMBL" id="GAA6168158.1"/>
    </source>
</evidence>
<feature type="region of interest" description="Disordered" evidence="1">
    <location>
        <begin position="110"/>
        <end position="139"/>
    </location>
</feature>
<evidence type="ECO:0000256" key="1">
    <source>
        <dbReference type="SAM" id="MobiDB-lite"/>
    </source>
</evidence>
<keyword evidence="3" id="KW-1185">Reference proteome</keyword>